<feature type="non-terminal residue" evidence="3">
    <location>
        <position position="1"/>
    </location>
</feature>
<evidence type="ECO:0000256" key="1">
    <source>
        <dbReference type="SAM" id="MobiDB-lite"/>
    </source>
</evidence>
<evidence type="ECO:0000259" key="2">
    <source>
        <dbReference type="Pfam" id="PF13842"/>
    </source>
</evidence>
<organism evidence="3 4">
    <name type="scientific">Ladona fulva</name>
    <name type="common">Scarce chaser dragonfly</name>
    <name type="synonym">Libellula fulva</name>
    <dbReference type="NCBI Taxonomy" id="123851"/>
    <lineage>
        <taxon>Eukaryota</taxon>
        <taxon>Metazoa</taxon>
        <taxon>Ecdysozoa</taxon>
        <taxon>Arthropoda</taxon>
        <taxon>Hexapoda</taxon>
        <taxon>Insecta</taxon>
        <taxon>Pterygota</taxon>
        <taxon>Palaeoptera</taxon>
        <taxon>Odonata</taxon>
        <taxon>Epiprocta</taxon>
        <taxon>Anisoptera</taxon>
        <taxon>Libelluloidea</taxon>
        <taxon>Libellulidae</taxon>
        <taxon>Ladona</taxon>
    </lineage>
</organism>
<dbReference type="OrthoDB" id="75807at2759"/>
<evidence type="ECO:0000313" key="3">
    <source>
        <dbReference type="EMBL" id="KAG8234356.1"/>
    </source>
</evidence>
<feature type="compositionally biased region" description="Basic residues" evidence="1">
    <location>
        <begin position="63"/>
        <end position="81"/>
    </location>
</feature>
<dbReference type="AlphaFoldDB" id="A0A8K0KI42"/>
<reference evidence="3" key="2">
    <citation type="submission" date="2017-10" db="EMBL/GenBank/DDBJ databases">
        <title>Ladona fulva Genome sequencing and assembly.</title>
        <authorList>
            <person name="Murali S."/>
            <person name="Richards S."/>
            <person name="Bandaranaike D."/>
            <person name="Bellair M."/>
            <person name="Blankenburg K."/>
            <person name="Chao H."/>
            <person name="Dinh H."/>
            <person name="Doddapaneni H."/>
            <person name="Dugan-Rocha S."/>
            <person name="Elkadiri S."/>
            <person name="Gnanaolivu R."/>
            <person name="Hernandez B."/>
            <person name="Skinner E."/>
            <person name="Javaid M."/>
            <person name="Lee S."/>
            <person name="Li M."/>
            <person name="Ming W."/>
            <person name="Munidasa M."/>
            <person name="Muniz J."/>
            <person name="Nguyen L."/>
            <person name="Hughes D."/>
            <person name="Osuji N."/>
            <person name="Pu L.-L."/>
            <person name="Puazo M."/>
            <person name="Qu C."/>
            <person name="Quiroz J."/>
            <person name="Raj R."/>
            <person name="Weissenberger G."/>
            <person name="Xin Y."/>
            <person name="Zou X."/>
            <person name="Han Y."/>
            <person name="Worley K."/>
            <person name="Muzny D."/>
            <person name="Gibbs R."/>
        </authorList>
    </citation>
    <scope>NUCLEOTIDE SEQUENCE</scope>
    <source>
        <strain evidence="3">Sampled in the wild</strain>
    </source>
</reference>
<feature type="region of interest" description="Disordered" evidence="1">
    <location>
        <begin position="63"/>
        <end position="86"/>
    </location>
</feature>
<gene>
    <name evidence="3" type="ORF">J437_LFUL018545</name>
</gene>
<accession>A0A8K0KI42</accession>
<reference evidence="3" key="1">
    <citation type="submission" date="2013-04" db="EMBL/GenBank/DDBJ databases">
        <authorList>
            <person name="Qu J."/>
            <person name="Murali S.C."/>
            <person name="Bandaranaike D."/>
            <person name="Bellair M."/>
            <person name="Blankenburg K."/>
            <person name="Chao H."/>
            <person name="Dinh H."/>
            <person name="Doddapaneni H."/>
            <person name="Downs B."/>
            <person name="Dugan-Rocha S."/>
            <person name="Elkadiri S."/>
            <person name="Gnanaolivu R.D."/>
            <person name="Hernandez B."/>
            <person name="Javaid M."/>
            <person name="Jayaseelan J.C."/>
            <person name="Lee S."/>
            <person name="Li M."/>
            <person name="Ming W."/>
            <person name="Munidasa M."/>
            <person name="Muniz J."/>
            <person name="Nguyen L."/>
            <person name="Ongeri F."/>
            <person name="Osuji N."/>
            <person name="Pu L.-L."/>
            <person name="Puazo M."/>
            <person name="Qu C."/>
            <person name="Quiroz J."/>
            <person name="Raj R."/>
            <person name="Weissenberger G."/>
            <person name="Xin Y."/>
            <person name="Zou X."/>
            <person name="Han Y."/>
            <person name="Richards S."/>
            <person name="Worley K."/>
            <person name="Muzny D."/>
            <person name="Gibbs R."/>
        </authorList>
    </citation>
    <scope>NUCLEOTIDE SEQUENCE</scope>
    <source>
        <strain evidence="3">Sampled in the wild</strain>
    </source>
</reference>
<evidence type="ECO:0000313" key="4">
    <source>
        <dbReference type="Proteomes" id="UP000792457"/>
    </source>
</evidence>
<dbReference type="EMBL" id="KZ308800">
    <property type="protein sequence ID" value="KAG8234356.1"/>
    <property type="molecule type" value="Genomic_DNA"/>
</dbReference>
<name>A0A8K0KI42_LADFU</name>
<dbReference type="Pfam" id="PF13842">
    <property type="entry name" value="zf-Tnp_2"/>
    <property type="match status" value="1"/>
</dbReference>
<feature type="domain" description="PiggyBac transposable element-derived protein 4 C-terminal zinc-finger" evidence="2">
    <location>
        <begin position="94"/>
        <end position="149"/>
    </location>
</feature>
<comment type="caution">
    <text evidence="3">The sequence shown here is derived from an EMBL/GenBank/DDBJ whole genome shotgun (WGS) entry which is preliminary data.</text>
</comment>
<dbReference type="InterPro" id="IPR032718">
    <property type="entry name" value="PGBD4_Znf_C"/>
</dbReference>
<proteinExistence type="predicted"/>
<keyword evidence="4" id="KW-1185">Reference proteome</keyword>
<sequence>MVGVDLKDQLLESFLLERKRTKVWYKKLFNHLSGQFRNQLVRSPMSHNPKKCESITLQSVHHGRYHASLSTHRRLEKRKGRPSNTDTECTRLTGQHLIQENPKTETFRVGRRKCVMCTKSGKRKETRYRCKNCPGTPSLCLDPCFEQYHTQ</sequence>
<protein>
    <recommendedName>
        <fullName evidence="2">PiggyBac transposable element-derived protein 4 C-terminal zinc-finger domain-containing protein</fullName>
    </recommendedName>
</protein>
<dbReference type="Proteomes" id="UP000792457">
    <property type="component" value="Unassembled WGS sequence"/>
</dbReference>